<dbReference type="GO" id="GO:0009055">
    <property type="term" value="F:electron transfer activity"/>
    <property type="evidence" value="ECO:0007669"/>
    <property type="project" value="InterPro"/>
</dbReference>
<dbReference type="InterPro" id="IPR050597">
    <property type="entry name" value="Cytochrome_c_Oxidase_Subunit"/>
</dbReference>
<keyword evidence="2 6" id="KW-0349">Heme</keyword>
<evidence type="ECO:0000313" key="10">
    <source>
        <dbReference type="Proteomes" id="UP000198793"/>
    </source>
</evidence>
<dbReference type="InterPro" id="IPR036909">
    <property type="entry name" value="Cyt_c-like_dom_sf"/>
</dbReference>
<name>A0A1H0L7Y0_9HYPH</name>
<evidence type="ECO:0000256" key="1">
    <source>
        <dbReference type="ARBA" id="ARBA00022448"/>
    </source>
</evidence>
<accession>A0A1H0L7Y0</accession>
<dbReference type="Pfam" id="PF13442">
    <property type="entry name" value="Cytochrome_CBB3"/>
    <property type="match status" value="1"/>
</dbReference>
<dbReference type="Pfam" id="PF00034">
    <property type="entry name" value="Cytochrom_C"/>
    <property type="match status" value="1"/>
</dbReference>
<feature type="region of interest" description="Disordered" evidence="7">
    <location>
        <begin position="302"/>
        <end position="331"/>
    </location>
</feature>
<keyword evidence="4" id="KW-0249">Electron transport</keyword>
<protein>
    <submittedName>
        <fullName evidence="9">Cytochrome c553</fullName>
    </submittedName>
</protein>
<proteinExistence type="predicted"/>
<dbReference type="RefSeq" id="WP_090675966.1">
    <property type="nucleotide sequence ID" value="NZ_FNIT01000009.1"/>
</dbReference>
<dbReference type="AlphaFoldDB" id="A0A1H0L7Y0"/>
<feature type="domain" description="Cytochrome c" evidence="8">
    <location>
        <begin position="173"/>
        <end position="269"/>
    </location>
</feature>
<dbReference type="GO" id="GO:0046872">
    <property type="term" value="F:metal ion binding"/>
    <property type="evidence" value="ECO:0007669"/>
    <property type="project" value="UniProtKB-KW"/>
</dbReference>
<dbReference type="OrthoDB" id="9773456at2"/>
<dbReference type="PANTHER" id="PTHR33751:SF9">
    <property type="entry name" value="CYTOCHROME C4"/>
    <property type="match status" value="1"/>
</dbReference>
<evidence type="ECO:0000256" key="3">
    <source>
        <dbReference type="ARBA" id="ARBA00022723"/>
    </source>
</evidence>
<evidence type="ECO:0000256" key="2">
    <source>
        <dbReference type="ARBA" id="ARBA00022617"/>
    </source>
</evidence>
<feature type="compositionally biased region" description="Low complexity" evidence="7">
    <location>
        <begin position="314"/>
        <end position="328"/>
    </location>
</feature>
<keyword evidence="10" id="KW-1185">Reference proteome</keyword>
<keyword evidence="5 6" id="KW-0408">Iron</keyword>
<dbReference type="Proteomes" id="UP000198793">
    <property type="component" value="Unassembled WGS sequence"/>
</dbReference>
<dbReference type="InterPro" id="IPR009056">
    <property type="entry name" value="Cyt_c-like_dom"/>
</dbReference>
<evidence type="ECO:0000313" key="9">
    <source>
        <dbReference type="EMBL" id="SDO64369.1"/>
    </source>
</evidence>
<evidence type="ECO:0000256" key="4">
    <source>
        <dbReference type="ARBA" id="ARBA00022982"/>
    </source>
</evidence>
<evidence type="ECO:0000259" key="8">
    <source>
        <dbReference type="PROSITE" id="PS51007"/>
    </source>
</evidence>
<evidence type="ECO:0000256" key="6">
    <source>
        <dbReference type="PROSITE-ProRule" id="PRU00433"/>
    </source>
</evidence>
<dbReference type="PANTHER" id="PTHR33751">
    <property type="entry name" value="CBB3-TYPE CYTOCHROME C OXIDASE SUBUNIT FIXP"/>
    <property type="match status" value="1"/>
</dbReference>
<dbReference type="EMBL" id="FNIT01000009">
    <property type="protein sequence ID" value="SDO64369.1"/>
    <property type="molecule type" value="Genomic_DNA"/>
</dbReference>
<dbReference type="STRING" id="1166073.SAMN05192530_10981"/>
<feature type="domain" description="Cytochrome c" evidence="8">
    <location>
        <begin position="333"/>
        <end position="424"/>
    </location>
</feature>
<organism evidence="9 10">
    <name type="scientific">Aureimonas jatrophae</name>
    <dbReference type="NCBI Taxonomy" id="1166073"/>
    <lineage>
        <taxon>Bacteria</taxon>
        <taxon>Pseudomonadati</taxon>
        <taxon>Pseudomonadota</taxon>
        <taxon>Alphaproteobacteria</taxon>
        <taxon>Hyphomicrobiales</taxon>
        <taxon>Aurantimonadaceae</taxon>
        <taxon>Aureimonas</taxon>
    </lineage>
</organism>
<evidence type="ECO:0000256" key="7">
    <source>
        <dbReference type="SAM" id="MobiDB-lite"/>
    </source>
</evidence>
<gene>
    <name evidence="9" type="ORF">SAMN05192530_10981</name>
</gene>
<keyword evidence="3 6" id="KW-0479">Metal-binding</keyword>
<dbReference type="GO" id="GO:0020037">
    <property type="term" value="F:heme binding"/>
    <property type="evidence" value="ECO:0007669"/>
    <property type="project" value="InterPro"/>
</dbReference>
<dbReference type="PROSITE" id="PS51007">
    <property type="entry name" value="CYTC"/>
    <property type="match status" value="2"/>
</dbReference>
<evidence type="ECO:0000256" key="5">
    <source>
        <dbReference type="ARBA" id="ARBA00023004"/>
    </source>
</evidence>
<dbReference type="SUPFAM" id="SSF46626">
    <property type="entry name" value="Cytochrome c"/>
    <property type="match status" value="3"/>
</dbReference>
<keyword evidence="1" id="KW-0813">Transport</keyword>
<reference evidence="9 10" key="1">
    <citation type="submission" date="2016-10" db="EMBL/GenBank/DDBJ databases">
        <authorList>
            <person name="de Groot N.N."/>
        </authorList>
    </citation>
    <scope>NUCLEOTIDE SEQUENCE [LARGE SCALE GENOMIC DNA]</scope>
    <source>
        <strain evidence="10">L7-484,KACC 16230,DSM 25025</strain>
    </source>
</reference>
<dbReference type="Gene3D" id="1.10.760.10">
    <property type="entry name" value="Cytochrome c-like domain"/>
    <property type="match status" value="3"/>
</dbReference>
<sequence length="428" mass="45320">MKRTITITWRRLALLPVAGLALALFVGWSGLVSIAASSGHFKVVEWFLHWTFINAVETQSMPISVPEGVDLADPLLVQRAAGHFASGCAPCHGAPGQKQSPVTQAMMPWPPRLEENVGDWRDRELYWIGLHGVKYSGMPAWTTQTRPDEVWAMVAFLRRLPDLTPEAYRELALDTSGGPPAAPALALEGLGQAADPALADCARCHGYDGRGRGPTGAFPVIAGQPEAYLYATLAAFASNERESGIMTPAAGIHDDATLRRLAAHYAEQDPAGAPAPTGPAQPAAGATIGYEGAARLPRNSLDADAPAAEPTPQGPAAAVDPAAAHGAPVSPPGLLDLGRRIAQEGLPARKLAACDTCHGANRAADSANYPRLAGLPEWYIAAQLQLWRDHKRGGTPFNHLMEPIAINLTTEQIDSLALWYASQPPGGR</sequence>